<name>A0A6N7Z2T0_9PSEU</name>
<reference evidence="1 2" key="1">
    <citation type="submission" date="2019-11" db="EMBL/GenBank/DDBJ databases">
        <title>Draft genome of Amycolatopsis RM579.</title>
        <authorList>
            <person name="Duangmal K."/>
            <person name="Mingma R."/>
        </authorList>
    </citation>
    <scope>NUCLEOTIDE SEQUENCE [LARGE SCALE GENOMIC DNA]</scope>
    <source>
        <strain evidence="1 2">RM579</strain>
    </source>
</reference>
<proteinExistence type="predicted"/>
<dbReference type="RefSeq" id="WP_154755308.1">
    <property type="nucleotide sequence ID" value="NZ_WMBA01000003.1"/>
</dbReference>
<dbReference type="OrthoDB" id="3785744at2"/>
<protein>
    <recommendedName>
        <fullName evidence="3">Monooxygenase</fullName>
    </recommendedName>
</protein>
<sequence>MITLYILDVADFRPLAQVAAKNPAVAVVRRGPYFELRSAGPFEIDRNATACRNAVWFSSVAAISGGTVVRWDKTVMRLEPSAGTTKDGAHG</sequence>
<keyword evidence="2" id="KW-1185">Reference proteome</keyword>
<dbReference type="Proteomes" id="UP000440096">
    <property type="component" value="Unassembled WGS sequence"/>
</dbReference>
<gene>
    <name evidence="1" type="ORF">GKO32_03605</name>
</gene>
<accession>A0A6N7Z2T0</accession>
<dbReference type="AlphaFoldDB" id="A0A6N7Z2T0"/>
<evidence type="ECO:0000313" key="2">
    <source>
        <dbReference type="Proteomes" id="UP000440096"/>
    </source>
</evidence>
<organism evidence="1 2">
    <name type="scientific">Amycolatopsis pithecellobii</name>
    <dbReference type="NCBI Taxonomy" id="664692"/>
    <lineage>
        <taxon>Bacteria</taxon>
        <taxon>Bacillati</taxon>
        <taxon>Actinomycetota</taxon>
        <taxon>Actinomycetes</taxon>
        <taxon>Pseudonocardiales</taxon>
        <taxon>Pseudonocardiaceae</taxon>
        <taxon>Amycolatopsis</taxon>
    </lineage>
</organism>
<evidence type="ECO:0000313" key="1">
    <source>
        <dbReference type="EMBL" id="MTD53066.1"/>
    </source>
</evidence>
<comment type="caution">
    <text evidence="1">The sequence shown here is derived from an EMBL/GenBank/DDBJ whole genome shotgun (WGS) entry which is preliminary data.</text>
</comment>
<evidence type="ECO:0008006" key="3">
    <source>
        <dbReference type="Google" id="ProtNLM"/>
    </source>
</evidence>
<dbReference type="EMBL" id="WMBA01000003">
    <property type="protein sequence ID" value="MTD53066.1"/>
    <property type="molecule type" value="Genomic_DNA"/>
</dbReference>